<evidence type="ECO:0000256" key="1">
    <source>
        <dbReference type="ARBA" id="ARBA00004567"/>
    </source>
</evidence>
<evidence type="ECO:0000256" key="2">
    <source>
        <dbReference type="ARBA" id="ARBA00022448"/>
    </source>
</evidence>
<dbReference type="PANTHER" id="PTHR23138:SF87">
    <property type="entry name" value="E3 SUMO-PROTEIN LIGASE RANBP2"/>
    <property type="match status" value="1"/>
</dbReference>
<keyword evidence="3" id="KW-0509">mRNA transport</keyword>
<evidence type="ECO:0000256" key="5">
    <source>
        <dbReference type="ARBA" id="ARBA00023010"/>
    </source>
</evidence>
<dbReference type="GO" id="GO:0006913">
    <property type="term" value="P:nucleocytoplasmic transport"/>
    <property type="evidence" value="ECO:0007669"/>
    <property type="project" value="InterPro"/>
</dbReference>
<feature type="domain" description="RanBD1" evidence="9">
    <location>
        <begin position="29"/>
        <end position="164"/>
    </location>
</feature>
<dbReference type="GO" id="GO:0005643">
    <property type="term" value="C:nuclear pore"/>
    <property type="evidence" value="ECO:0007669"/>
    <property type="project" value="UniProtKB-SubCell"/>
</dbReference>
<evidence type="ECO:0000256" key="8">
    <source>
        <dbReference type="SAM" id="MobiDB-lite"/>
    </source>
</evidence>
<dbReference type="EMBL" id="CABITT030000004">
    <property type="protein sequence ID" value="VVB01829.1"/>
    <property type="molecule type" value="Genomic_DNA"/>
</dbReference>
<protein>
    <recommendedName>
        <fullName evidence="9">RanBD1 domain-containing protein</fullName>
    </recommendedName>
</protein>
<evidence type="ECO:0000259" key="9">
    <source>
        <dbReference type="PROSITE" id="PS50196"/>
    </source>
</evidence>
<proteinExistence type="predicted"/>
<feature type="region of interest" description="Disordered" evidence="8">
    <location>
        <begin position="1"/>
        <end position="33"/>
    </location>
</feature>
<keyword evidence="11" id="KW-1185">Reference proteome</keyword>
<reference evidence="10" key="1">
    <citation type="submission" date="2019-07" db="EMBL/GenBank/DDBJ databases">
        <authorList>
            <person name="Dittberner H."/>
        </authorList>
    </citation>
    <scope>NUCLEOTIDE SEQUENCE [LARGE SCALE GENOMIC DNA]</scope>
</reference>
<keyword evidence="4" id="KW-0653">Protein transport</keyword>
<evidence type="ECO:0000256" key="7">
    <source>
        <dbReference type="ARBA" id="ARBA00023242"/>
    </source>
</evidence>
<feature type="region of interest" description="Disordered" evidence="8">
    <location>
        <begin position="160"/>
        <end position="225"/>
    </location>
</feature>
<feature type="compositionally biased region" description="Basic and acidic residues" evidence="8">
    <location>
        <begin position="181"/>
        <end position="225"/>
    </location>
</feature>
<dbReference type="SMART" id="SM00160">
    <property type="entry name" value="RanBD"/>
    <property type="match status" value="1"/>
</dbReference>
<evidence type="ECO:0000256" key="4">
    <source>
        <dbReference type="ARBA" id="ARBA00022927"/>
    </source>
</evidence>
<dbReference type="GO" id="GO:0005096">
    <property type="term" value="F:GTPase activator activity"/>
    <property type="evidence" value="ECO:0007669"/>
    <property type="project" value="TreeGrafter"/>
</dbReference>
<dbReference type="AlphaFoldDB" id="A0A565BLQ1"/>
<dbReference type="Gene3D" id="2.30.29.30">
    <property type="entry name" value="Pleckstrin-homology domain (PH domain)/Phosphotyrosine-binding domain (PTB)"/>
    <property type="match status" value="1"/>
</dbReference>
<gene>
    <name evidence="10" type="ORF">ANE_LOCUS12273</name>
</gene>
<dbReference type="InterPro" id="IPR045255">
    <property type="entry name" value="RanBP1-like"/>
</dbReference>
<dbReference type="SUPFAM" id="SSF50729">
    <property type="entry name" value="PH domain-like"/>
    <property type="match status" value="1"/>
</dbReference>
<dbReference type="Proteomes" id="UP000489600">
    <property type="component" value="Unassembled WGS sequence"/>
</dbReference>
<feature type="compositionally biased region" description="Acidic residues" evidence="8">
    <location>
        <begin position="16"/>
        <end position="26"/>
    </location>
</feature>
<dbReference type="GO" id="GO:0015031">
    <property type="term" value="P:protein transport"/>
    <property type="evidence" value="ECO:0007669"/>
    <property type="project" value="UniProtKB-KW"/>
</dbReference>
<accession>A0A565BLQ1</accession>
<dbReference type="FunFam" id="2.30.29.30:FF:000245">
    <property type="entry name" value="Ran-binding protein 1 b"/>
    <property type="match status" value="1"/>
</dbReference>
<dbReference type="Pfam" id="PF00638">
    <property type="entry name" value="Ran_BP1"/>
    <property type="match status" value="1"/>
</dbReference>
<keyword evidence="7" id="KW-0539">Nucleus</keyword>
<dbReference type="GO" id="GO:0051028">
    <property type="term" value="P:mRNA transport"/>
    <property type="evidence" value="ECO:0007669"/>
    <property type="project" value="UniProtKB-KW"/>
</dbReference>
<keyword evidence="5" id="KW-0811">Translocation</keyword>
<dbReference type="OrthoDB" id="2357150at2759"/>
<keyword evidence="2" id="KW-0813">Transport</keyword>
<dbReference type="InterPro" id="IPR000156">
    <property type="entry name" value="Ran_bind_dom"/>
</dbReference>
<dbReference type="PROSITE" id="PS50196">
    <property type="entry name" value="RANBD1"/>
    <property type="match status" value="1"/>
</dbReference>
<dbReference type="InterPro" id="IPR011993">
    <property type="entry name" value="PH-like_dom_sf"/>
</dbReference>
<comment type="caution">
    <text evidence="10">The sequence shown here is derived from an EMBL/GenBank/DDBJ whole genome shotgun (WGS) entry which is preliminary data.</text>
</comment>
<keyword evidence="6" id="KW-0906">Nuclear pore complex</keyword>
<evidence type="ECO:0000313" key="11">
    <source>
        <dbReference type="Proteomes" id="UP000489600"/>
    </source>
</evidence>
<evidence type="ECO:0000313" key="10">
    <source>
        <dbReference type="EMBL" id="VVB01829.1"/>
    </source>
</evidence>
<sequence length="225" mass="25277">MASISNEPEREHRDDEESGANEDEDTGAQVAPIVRLEEVAVTTGEEDEDTILDLKSKLYRFDKDGSQWKERGAGTVKFLKHRDSGKIRLVMRQSKTLKICANHLVSSGMSVQEHAGNDKSCVWHARDFSDGELKDELFCIRFASVENCKAFMQKFKEVAESEEEKEGSKDASDTAGLLEKLTVEEKETEEKPVEKVVSAEKEEDKKTSEEEKAVEKKTEESAPST</sequence>
<evidence type="ECO:0000256" key="3">
    <source>
        <dbReference type="ARBA" id="ARBA00022816"/>
    </source>
</evidence>
<dbReference type="InterPro" id="IPR045256">
    <property type="entry name" value="RanBP1_RanBD"/>
</dbReference>
<dbReference type="CDD" id="cd13179">
    <property type="entry name" value="RanBD_RanBP1"/>
    <property type="match status" value="1"/>
</dbReference>
<dbReference type="PANTHER" id="PTHR23138">
    <property type="entry name" value="RAN BINDING PROTEIN"/>
    <property type="match status" value="1"/>
</dbReference>
<evidence type="ECO:0000256" key="6">
    <source>
        <dbReference type="ARBA" id="ARBA00023132"/>
    </source>
</evidence>
<name>A0A565BLQ1_9BRAS</name>
<organism evidence="10 11">
    <name type="scientific">Arabis nemorensis</name>
    <dbReference type="NCBI Taxonomy" id="586526"/>
    <lineage>
        <taxon>Eukaryota</taxon>
        <taxon>Viridiplantae</taxon>
        <taxon>Streptophyta</taxon>
        <taxon>Embryophyta</taxon>
        <taxon>Tracheophyta</taxon>
        <taxon>Spermatophyta</taxon>
        <taxon>Magnoliopsida</taxon>
        <taxon>eudicotyledons</taxon>
        <taxon>Gunneridae</taxon>
        <taxon>Pentapetalae</taxon>
        <taxon>rosids</taxon>
        <taxon>malvids</taxon>
        <taxon>Brassicales</taxon>
        <taxon>Brassicaceae</taxon>
        <taxon>Arabideae</taxon>
        <taxon>Arabis</taxon>
    </lineage>
</organism>
<comment type="subcellular location">
    <subcellularLocation>
        <location evidence="1">Nucleus</location>
        <location evidence="1">Nuclear pore complex</location>
    </subcellularLocation>
</comment>
<dbReference type="GO" id="GO:0005737">
    <property type="term" value="C:cytoplasm"/>
    <property type="evidence" value="ECO:0007669"/>
    <property type="project" value="TreeGrafter"/>
</dbReference>